<dbReference type="PANTHER" id="PTHR10037:SF288">
    <property type="entry name" value="SODIUM CHANNEL PROTEIN PARA"/>
    <property type="match status" value="1"/>
</dbReference>
<dbReference type="InterPro" id="IPR043203">
    <property type="entry name" value="VGCC_Ca_Na"/>
</dbReference>
<feature type="transmembrane region" description="Helical" evidence="8">
    <location>
        <begin position="739"/>
        <end position="761"/>
    </location>
</feature>
<comment type="similarity">
    <text evidence="8">Belongs to the sodium channel (TC 1.A.1.10) family.</text>
</comment>
<keyword evidence="8" id="KW-0915">Sodium</keyword>
<evidence type="ECO:0000256" key="1">
    <source>
        <dbReference type="ARBA" id="ARBA00004651"/>
    </source>
</evidence>
<feature type="transmembrane region" description="Helical" evidence="8">
    <location>
        <begin position="492"/>
        <end position="510"/>
    </location>
</feature>
<comment type="caution">
    <text evidence="8">Lacks conserved residue(s) required for the propagation of feature annotation.</text>
</comment>
<feature type="transmembrane region" description="Helical" evidence="8">
    <location>
        <begin position="1223"/>
        <end position="1246"/>
    </location>
</feature>
<dbReference type="InterPro" id="IPR002048">
    <property type="entry name" value="EF_hand_dom"/>
</dbReference>
<keyword evidence="7" id="KW-1015">Disulfide bond</keyword>
<feature type="domain" description="EF-hand" evidence="11">
    <location>
        <begin position="1705"/>
        <end position="1740"/>
    </location>
</feature>
<feature type="transmembrane region" description="Helical" evidence="8">
    <location>
        <begin position="1564"/>
        <end position="1592"/>
    </location>
</feature>
<keyword evidence="8" id="KW-0739">Sodium transport</keyword>
<feature type="transmembrane region" description="Helical" evidence="8">
    <location>
        <begin position="1354"/>
        <end position="1379"/>
    </location>
</feature>
<feature type="transmembrane region" description="Helical" evidence="8">
    <location>
        <begin position="814"/>
        <end position="843"/>
    </location>
</feature>
<comment type="subcellular location">
    <subcellularLocation>
        <location evidence="1 8">Cell membrane</location>
        <topology evidence="1 8">Multi-pass membrane protein</topology>
    </subcellularLocation>
</comment>
<dbReference type="SUPFAM" id="SSF81324">
    <property type="entry name" value="Voltage-gated potassium channels"/>
    <property type="match status" value="4"/>
</dbReference>
<evidence type="ECO:0000256" key="5">
    <source>
        <dbReference type="ARBA" id="ARBA00022989"/>
    </source>
</evidence>
<dbReference type="Pfam" id="PF00520">
    <property type="entry name" value="Ion_trans"/>
    <property type="match status" value="4"/>
</dbReference>
<evidence type="ECO:0000313" key="13">
    <source>
        <dbReference type="Proteomes" id="UP001642483"/>
    </source>
</evidence>
<keyword evidence="8" id="KW-0406">Ion transport</keyword>
<keyword evidence="8" id="KW-0851">Voltage-gated channel</keyword>
<feature type="transmembrane region" description="Helical" evidence="8">
    <location>
        <begin position="1665"/>
        <end position="1688"/>
    </location>
</feature>
<dbReference type="PRINTS" id="PR00170">
    <property type="entry name" value="NACHANNEL"/>
</dbReference>
<dbReference type="PROSITE" id="PS50222">
    <property type="entry name" value="EF_HAND_2"/>
    <property type="match status" value="1"/>
</dbReference>
<dbReference type="InterPro" id="IPR001696">
    <property type="entry name" value="Na_channel_asu"/>
</dbReference>
<evidence type="ECO:0000256" key="2">
    <source>
        <dbReference type="ARBA" id="ARBA00022475"/>
    </source>
</evidence>
<feature type="transmembrane region" description="Helical" evidence="8">
    <location>
        <begin position="1120"/>
        <end position="1142"/>
    </location>
</feature>
<keyword evidence="8" id="KW-0813">Transport</keyword>
<dbReference type="Gene3D" id="1.10.238.10">
    <property type="entry name" value="EF-hand"/>
    <property type="match status" value="1"/>
</dbReference>
<protein>
    <recommendedName>
        <fullName evidence="8">Sodium channel protein</fullName>
    </recommendedName>
</protein>
<feature type="transmembrane region" description="Helical" evidence="8">
    <location>
        <begin position="1314"/>
        <end position="1334"/>
    </location>
</feature>
<keyword evidence="9" id="KW-0175">Coiled coil</keyword>
<sequence>MAMIRGRALGRLNEGENNKKDEYSVPTIADTSSKTRPLARLKQQRRLTISYSKTPEKVLVAIDDPDPYYKDKKTFLVLNRDRVIYRFSEEKSLFLFGRSSRVRKAFVNILINKYPLFEEFIYLKLTIVTNDIRLSIILLVIFTILVNCVIMVMNGNRKEEWAEKVENVFTFVYTFEALVKIVGRGFVLHDFSYLRDAWNCLDFLVIIAAYGLIILGELATATISGLTFLRAIRVLRIFKTVSAIPGLRMIVSALVASTKALRDAMLLSLLGFSMFSLVGIQLFRGTLQQKCVLLPPHLLLPLNCANCNNASNNFTVTSLKECTTLRNLSDDILRDFGSRSLLEVEHFISRSADLSDSLMSTASHESLRFPSTSTSMMSSNNLNASYIINEVKPLVSVNVSLDSSDYEFSWNKWTEDEDHFIKDGPDAYQLCGNQSSALHCPTYATCLRVGDNPNFGYTSFDNFHFAFLSVFRLSLQDNWEELYLQTLQANGGLAWFFFFAMIFLGTYYLINLNLAVVAFSYEEQRKSVANSLEEEKRELLQEKEILTKRRNATNVSSIQHQTINLRKTKTMFKRDWCWCYHFKNIFLLWTCCVGNSSLCRIREKLRTFFMKPTAEMLTVVLVILNTVVMAMEQWPKDRSLDIFLGSSNRVFTALFAVEMFLKMFALSPYHYFKKTWNIFDFVVVTLSLLEIAIADKLPNGLSVLRTFRLIRLVRILKLAKSWPTLSKLMGMIADSLSKVGYLTLVLLIVLVIFALAGMQTVGSEFYKDKVKGIPLRWHMNDFWHAFLVVFRIQCGEWIQSMWSCMHSVRDDSPAMVPMCVFVFLGVVFVGNLVVLNLFLALLLNSFSSDALNSGGGKSKSAKKVLKSLRSAGRKVIGKKRKIAPYAEETKNEAKVEKIDKKAVSTLGKIDDSKDGLPVGLLERSELFCTTNRHHSLSSLNHIAPIEKERESNETVFPVTILSEVSDENKLKDETSNISNGVLISVHNHSKTEANGCNNNSVNTPKHDMISTRATMSGSDSSVSIRLNQVVNQLPVRNGSSSMPEISFQLSADEEGGNLLTSTRGKKSNKAEQEKEGLSACMNKVVRHDVFESFLIFIILLSSVSLVFEDVHLASRPKLKIVLSILDRVFTAIFFVEMIMKWIGFGLKKYFTNGWCLLDFAIVVVSLISLALEIIATQNNASSTDLSSLRVLRSLRAFRPLRAMSRFRGIKVVTDALFRSIPSIFNVFMICLVFWLIFAIMGVNFFAGKMASCRWKESGEKVWARQDYENHVGLENHYPRPPIDVTNRSSCLQLANLTGGKVIWKNLHINFDNVAISYVALLQVATFKGWMPIMYAAVDAPGEVNQQPIRDNNVAYYAFFVAFIIFGAFFTLNLFISVVIDNFNQQKKKFELSERSLFITESQQKAYDAIKNMKTKLPRKLNRCPQAAWRERLYLVVTGDKFELVVLVVTLLNLVGMAVEHNDMTEVEEKALKIINYAFVGVFSVEIALRMTAMGKFYFYSPWNIFDFFLILTSLLINVISSVIIAAHAGSGDPISTSPWLPMLRMIRVVRILRVARVASGVRTLLFALMLSIPALFNIGSLLFLFMFIYAIFGMSQFGHVEKSGAINEILNFETFPSTMLLLFQMSTSAGWDGFMEPTLYVEEPDCSSGLDGSPRTCMSTTFLGYFYFISYLLLTFVIITNMYIAVILENFNVATKDHEKALTADDFEHFFDMWQRFDKKGRGKLSLEQLSDLLHVVDRPLRMKQPNKMHIANMRIPMCKEHKLFIVDVAAALIKNILGTEGFSEEMEKELKSYYQRHANKSLRADDGLRVTDTYSFTMARDGNENAVCKASESDSSESLRSSCQAEDFQEVEKVHVVDFEVNLPSKTSSFLHTEDGTKRCGSDRIKTKGTSTGGNGATHASRKQNCHSLIQQEIAERRKVFFSNKDFERRLTLSTSYQQQLLSPAKSRNLDKEELKATSETDRKMTINDPPKTCAISQEHFPKSGARVSTNDSTTIVAVNNVLRNTPDGGNRKHRISDLKR</sequence>
<keyword evidence="3 8" id="KW-0812">Transmembrane</keyword>
<evidence type="ECO:0000256" key="9">
    <source>
        <dbReference type="SAM" id="Coils"/>
    </source>
</evidence>
<feature type="coiled-coil region" evidence="9">
    <location>
        <begin position="522"/>
        <end position="549"/>
    </location>
</feature>
<feature type="region of interest" description="Disordered" evidence="10">
    <location>
        <begin position="1941"/>
        <end position="1971"/>
    </location>
</feature>
<keyword evidence="6 8" id="KW-0472">Membrane</keyword>
<keyword evidence="4" id="KW-0677">Repeat</keyword>
<feature type="transmembrane region" description="Helical" evidence="8">
    <location>
        <begin position="264"/>
        <end position="283"/>
    </location>
</feature>
<feature type="transmembrane region" description="Helical" evidence="8">
    <location>
        <begin position="1089"/>
        <end position="1108"/>
    </location>
</feature>
<comment type="caution">
    <text evidence="12">The sequence shown here is derived from an EMBL/GenBank/DDBJ whole genome shotgun (WGS) entry which is preliminary data.</text>
</comment>
<dbReference type="InterPro" id="IPR005821">
    <property type="entry name" value="Ion_trans_dom"/>
</dbReference>
<dbReference type="Gene3D" id="1.10.287.70">
    <property type="match status" value="4"/>
</dbReference>
<dbReference type="PANTHER" id="PTHR10037">
    <property type="entry name" value="VOLTAGE-GATED CATION CHANNEL CALCIUM AND SODIUM"/>
    <property type="match status" value="1"/>
</dbReference>
<keyword evidence="2" id="KW-1003">Cell membrane</keyword>
<dbReference type="EMBL" id="CAWYQH010000141">
    <property type="protein sequence ID" value="CAK8694010.1"/>
    <property type="molecule type" value="Genomic_DNA"/>
</dbReference>
<feature type="compositionally biased region" description="Basic and acidic residues" evidence="10">
    <location>
        <begin position="1873"/>
        <end position="1887"/>
    </location>
</feature>
<dbReference type="InterPro" id="IPR011992">
    <property type="entry name" value="EF-hand-dom_pair"/>
</dbReference>
<feature type="transmembrane region" description="Helical" evidence="8">
    <location>
        <begin position="1432"/>
        <end position="1453"/>
    </location>
</feature>
<feature type="transmembrane region" description="Helical" evidence="8">
    <location>
        <begin position="1154"/>
        <end position="1175"/>
    </location>
</feature>
<feature type="transmembrane region" description="Helical" evidence="8">
    <location>
        <begin position="613"/>
        <end position="631"/>
    </location>
</feature>
<evidence type="ECO:0000256" key="4">
    <source>
        <dbReference type="ARBA" id="ARBA00022737"/>
    </source>
</evidence>
<evidence type="ECO:0000256" key="3">
    <source>
        <dbReference type="ARBA" id="ARBA00022692"/>
    </source>
</evidence>
<feature type="transmembrane region" description="Helical" evidence="8">
    <location>
        <begin position="165"/>
        <end position="183"/>
    </location>
</feature>
<evidence type="ECO:0000256" key="8">
    <source>
        <dbReference type="RuleBase" id="RU361132"/>
    </source>
</evidence>
<evidence type="ECO:0000256" key="6">
    <source>
        <dbReference type="ARBA" id="ARBA00023136"/>
    </source>
</evidence>
<evidence type="ECO:0000313" key="12">
    <source>
        <dbReference type="EMBL" id="CAK8694010.1"/>
    </source>
</evidence>
<dbReference type="InterPro" id="IPR044564">
    <property type="entry name" value="Na_chnl_inactivation_gate"/>
</dbReference>
<feature type="compositionally biased region" description="Basic and acidic residues" evidence="10">
    <location>
        <begin position="1949"/>
        <end position="1967"/>
    </location>
</feature>
<feature type="transmembrane region" description="Helical" evidence="8">
    <location>
        <begin position="1504"/>
        <end position="1528"/>
    </location>
</feature>
<feature type="transmembrane region" description="Helical" evidence="8">
    <location>
        <begin position="651"/>
        <end position="669"/>
    </location>
</feature>
<feature type="region of interest" description="Disordered" evidence="10">
    <location>
        <begin position="1871"/>
        <end position="1905"/>
    </location>
</feature>
<dbReference type="Proteomes" id="UP001642483">
    <property type="component" value="Unassembled WGS sequence"/>
</dbReference>
<name>A0ABP0GQI4_CLALP</name>
<keyword evidence="13" id="KW-1185">Reference proteome</keyword>
<evidence type="ECO:0000256" key="7">
    <source>
        <dbReference type="ARBA" id="ARBA00023157"/>
    </source>
</evidence>
<evidence type="ECO:0000259" key="11">
    <source>
        <dbReference type="PROSITE" id="PS50222"/>
    </source>
</evidence>
<keyword evidence="5 8" id="KW-1133">Transmembrane helix</keyword>
<gene>
    <name evidence="12" type="ORF">CVLEPA_LOCUS27285</name>
</gene>
<keyword evidence="8" id="KW-0407">Ion channel</keyword>
<accession>A0ABP0GQI4</accession>
<dbReference type="SUPFAM" id="SSF47473">
    <property type="entry name" value="EF-hand"/>
    <property type="match status" value="1"/>
</dbReference>
<dbReference type="CDD" id="cd13433">
    <property type="entry name" value="Na_channel_gate"/>
    <property type="match status" value="1"/>
</dbReference>
<feature type="transmembrane region" description="Helical" evidence="8">
    <location>
        <begin position="134"/>
        <end position="153"/>
    </location>
</feature>
<reference evidence="12 13" key="1">
    <citation type="submission" date="2024-02" db="EMBL/GenBank/DDBJ databases">
        <authorList>
            <person name="Daric V."/>
            <person name="Darras S."/>
        </authorList>
    </citation>
    <scope>NUCLEOTIDE SEQUENCE [LARGE SCALE GENOMIC DNA]</scope>
</reference>
<dbReference type="Gene3D" id="1.20.120.350">
    <property type="entry name" value="Voltage-gated potassium channels. Chain C"/>
    <property type="match status" value="4"/>
</dbReference>
<organism evidence="12 13">
    <name type="scientific">Clavelina lepadiformis</name>
    <name type="common">Light-bulb sea squirt</name>
    <name type="synonym">Ascidia lepadiformis</name>
    <dbReference type="NCBI Taxonomy" id="159417"/>
    <lineage>
        <taxon>Eukaryota</taxon>
        <taxon>Metazoa</taxon>
        <taxon>Chordata</taxon>
        <taxon>Tunicata</taxon>
        <taxon>Ascidiacea</taxon>
        <taxon>Aplousobranchia</taxon>
        <taxon>Clavelinidae</taxon>
        <taxon>Clavelina</taxon>
    </lineage>
</organism>
<feature type="transmembrane region" description="Helical" evidence="8">
    <location>
        <begin position="203"/>
        <end position="229"/>
    </location>
</feature>
<feature type="transmembrane region" description="Helical" evidence="8">
    <location>
        <begin position="1473"/>
        <end position="1492"/>
    </location>
</feature>
<keyword evidence="8" id="KW-0894">Sodium channel</keyword>
<evidence type="ECO:0000256" key="10">
    <source>
        <dbReference type="SAM" id="MobiDB-lite"/>
    </source>
</evidence>
<dbReference type="InterPro" id="IPR027359">
    <property type="entry name" value="Volt_channel_dom_sf"/>
</dbReference>
<comment type="function">
    <text evidence="8">Mediates the voltage-dependent sodium ion permeability of excitable membranes. Assuming opened or closed conformations in response to the voltage difference across the membrane, the protein forms a sodium-selective channel through which Na(+) ions may pass in accordance with their electrochemical gradient.</text>
</comment>
<proteinExistence type="inferred from homology"/>